<evidence type="ECO:0000256" key="2">
    <source>
        <dbReference type="SAM" id="MobiDB-lite"/>
    </source>
</evidence>
<reference evidence="3" key="1">
    <citation type="submission" date="2021-02" db="EMBL/GenBank/DDBJ databases">
        <authorList>
            <person name="Dougan E. K."/>
            <person name="Rhodes N."/>
            <person name="Thang M."/>
            <person name="Chan C."/>
        </authorList>
    </citation>
    <scope>NUCLEOTIDE SEQUENCE</scope>
</reference>
<sequence>AREAVARQGKEAQEAASQAAKEAAAKKAAEVAAKEAAVQVRQAEEDAVAIAREAAAAREAHEAAAQAAREAAAKTEAAAARQTKEVQEAEAAAKKEAVDAESLDTMMRLGVGIGKQQELQQLGDQSSVRHTARAVVNMLLVSAASAEALSRAASKDARQVVFKLELRGVGSEAPDLNEDEERLKEGMRESLQVKQLSGEVQDELDQKAIVDALNRQSSKAASAEPSTAVTMTSNGPNASADARRVSDALASAAFGDKLAVLVPKPPASSVDQRKGGRPGFKKQATQAKGLEAKEETPSNHAPKVSEATDEARASESLTAKVVSDKPALFLVPRAPETSPEKRSPGRPGSKADPEAETAVTETIVAVETQEIKATAVAQIAQTSPEAAADKAARRACAEIVAKATVAQLTENARAEAIREVSLSMCLMLYARAMALGERRDAEVAANNAALV</sequence>
<evidence type="ECO:0000313" key="4">
    <source>
        <dbReference type="EMBL" id="CAE8734618.1"/>
    </source>
</evidence>
<evidence type="ECO:0000313" key="3">
    <source>
        <dbReference type="EMBL" id="CAE8619490.1"/>
    </source>
</evidence>
<feature type="region of interest" description="Disordered" evidence="2">
    <location>
        <begin position="265"/>
        <end position="357"/>
    </location>
</feature>
<keyword evidence="1" id="KW-0175">Coiled coil</keyword>
<gene>
    <name evidence="3" type="ORF">PGLA1383_LOCUS37078</name>
    <name evidence="4" type="ORF">PGLA2088_LOCUS47394</name>
</gene>
<comment type="caution">
    <text evidence="3">The sequence shown here is derived from an EMBL/GenBank/DDBJ whole genome shotgun (WGS) entry which is preliminary data.</text>
</comment>
<feature type="region of interest" description="Disordered" evidence="2">
    <location>
        <begin position="215"/>
        <end position="242"/>
    </location>
</feature>
<dbReference type="AlphaFoldDB" id="A0A813G9H0"/>
<dbReference type="EMBL" id="CAJNNW010036464">
    <property type="protein sequence ID" value="CAE8734618.1"/>
    <property type="molecule type" value="Genomic_DNA"/>
</dbReference>
<protein>
    <submittedName>
        <fullName evidence="3">Uncharacterized protein</fullName>
    </submittedName>
</protein>
<name>A0A813G9H0_POLGL</name>
<feature type="coiled-coil region" evidence="1">
    <location>
        <begin position="26"/>
        <end position="92"/>
    </location>
</feature>
<feature type="compositionally biased region" description="Basic and acidic residues" evidence="2">
    <location>
        <begin position="338"/>
        <end position="353"/>
    </location>
</feature>
<feature type="compositionally biased region" description="Polar residues" evidence="2">
    <location>
        <begin position="215"/>
        <end position="237"/>
    </location>
</feature>
<dbReference type="EMBL" id="CAJNNV010027113">
    <property type="protein sequence ID" value="CAE8619490.1"/>
    <property type="molecule type" value="Genomic_DNA"/>
</dbReference>
<feature type="non-terminal residue" evidence="3">
    <location>
        <position position="1"/>
    </location>
</feature>
<dbReference type="Proteomes" id="UP000654075">
    <property type="component" value="Unassembled WGS sequence"/>
</dbReference>
<keyword evidence="5" id="KW-1185">Reference proteome</keyword>
<organism evidence="3 5">
    <name type="scientific">Polarella glacialis</name>
    <name type="common">Dinoflagellate</name>
    <dbReference type="NCBI Taxonomy" id="89957"/>
    <lineage>
        <taxon>Eukaryota</taxon>
        <taxon>Sar</taxon>
        <taxon>Alveolata</taxon>
        <taxon>Dinophyceae</taxon>
        <taxon>Suessiales</taxon>
        <taxon>Suessiaceae</taxon>
        <taxon>Polarella</taxon>
    </lineage>
</organism>
<dbReference type="Proteomes" id="UP000626109">
    <property type="component" value="Unassembled WGS sequence"/>
</dbReference>
<evidence type="ECO:0000256" key="1">
    <source>
        <dbReference type="SAM" id="Coils"/>
    </source>
</evidence>
<accession>A0A813G9H0</accession>
<evidence type="ECO:0000313" key="5">
    <source>
        <dbReference type="Proteomes" id="UP000654075"/>
    </source>
</evidence>
<proteinExistence type="predicted"/>